<dbReference type="Pfam" id="PF20112">
    <property type="entry name" value="DUF6502"/>
    <property type="match status" value="1"/>
</dbReference>
<keyword evidence="2" id="KW-1185">Reference proteome</keyword>
<gene>
    <name evidence="1" type="ORF">HNQ59_002957</name>
</gene>
<proteinExistence type="predicted"/>
<evidence type="ECO:0000313" key="2">
    <source>
        <dbReference type="Proteomes" id="UP000575898"/>
    </source>
</evidence>
<comment type="caution">
    <text evidence="1">The sequence shown here is derived from an EMBL/GenBank/DDBJ whole genome shotgun (WGS) entry which is preliminary data.</text>
</comment>
<dbReference type="Proteomes" id="UP000575898">
    <property type="component" value="Unassembled WGS sequence"/>
</dbReference>
<evidence type="ECO:0000313" key="1">
    <source>
        <dbReference type="EMBL" id="MBB5019649.1"/>
    </source>
</evidence>
<name>A0A840MRD5_9PROT</name>
<accession>A0A840MRD5</accession>
<organism evidence="1 2">
    <name type="scientific">Chitinivorax tropicus</name>
    <dbReference type="NCBI Taxonomy" id="714531"/>
    <lineage>
        <taxon>Bacteria</taxon>
        <taxon>Pseudomonadati</taxon>
        <taxon>Pseudomonadota</taxon>
        <taxon>Betaproteobacteria</taxon>
        <taxon>Chitinivorax</taxon>
    </lineage>
</organism>
<dbReference type="AlphaFoldDB" id="A0A840MRD5"/>
<dbReference type="InterPro" id="IPR045445">
    <property type="entry name" value="DUF6502"/>
</dbReference>
<sequence>MDSPLPGAPSSRLLIAVRHLLRPLVRLLLGNGVTYPALLELLKEAYVKEAETLSIDGKPPTDSRISLLTGVHRKDVRRLRDEPTAKLAYESLTAQLFARWISTPDYLDEAGNPLPLARLASHGGGQSFEALVQSVSKDIRPRVVLDEWLRLQRVAVDAEDRVHLKVKEFLPNASQDDKVFFAGQNLHDHIAAVAHNVSGALPPFLERCVFYDGLTTTEVAALKTLAESEGMSVLQLLSRQAMAMKADRTQPPAAPMRINCGIYFYCEPEQEVTDEPSN</sequence>
<dbReference type="EMBL" id="JACHHY010000019">
    <property type="protein sequence ID" value="MBB5019649.1"/>
    <property type="molecule type" value="Genomic_DNA"/>
</dbReference>
<reference evidence="1 2" key="1">
    <citation type="submission" date="2020-08" db="EMBL/GenBank/DDBJ databases">
        <title>Genomic Encyclopedia of Type Strains, Phase IV (KMG-IV): sequencing the most valuable type-strain genomes for metagenomic binning, comparative biology and taxonomic classification.</title>
        <authorList>
            <person name="Goeker M."/>
        </authorList>
    </citation>
    <scope>NUCLEOTIDE SEQUENCE [LARGE SCALE GENOMIC DNA]</scope>
    <source>
        <strain evidence="1 2">DSM 27165</strain>
    </source>
</reference>
<protein>
    <submittedName>
        <fullName evidence="1">Uncharacterized protein</fullName>
    </submittedName>
</protein>
<dbReference type="RefSeq" id="WP_184040861.1">
    <property type="nucleotide sequence ID" value="NZ_JACHHY010000019.1"/>
</dbReference>